<evidence type="ECO:0000313" key="1">
    <source>
        <dbReference type="EMBL" id="MBA0874372.1"/>
    </source>
</evidence>
<organism evidence="1 2">
    <name type="scientific">Gossypium schwendimanii</name>
    <name type="common">Cotton</name>
    <dbReference type="NCBI Taxonomy" id="34291"/>
    <lineage>
        <taxon>Eukaryota</taxon>
        <taxon>Viridiplantae</taxon>
        <taxon>Streptophyta</taxon>
        <taxon>Embryophyta</taxon>
        <taxon>Tracheophyta</taxon>
        <taxon>Spermatophyta</taxon>
        <taxon>Magnoliopsida</taxon>
        <taxon>eudicotyledons</taxon>
        <taxon>Gunneridae</taxon>
        <taxon>Pentapetalae</taxon>
        <taxon>rosids</taxon>
        <taxon>malvids</taxon>
        <taxon>Malvales</taxon>
        <taxon>Malvaceae</taxon>
        <taxon>Malvoideae</taxon>
        <taxon>Gossypium</taxon>
    </lineage>
</organism>
<name>A0A7J9MTJ2_GOSSC</name>
<accession>A0A7J9MTJ2</accession>
<dbReference type="AlphaFoldDB" id="A0A7J9MTJ2"/>
<comment type="caution">
    <text evidence="1">The sequence shown here is derived from an EMBL/GenBank/DDBJ whole genome shotgun (WGS) entry which is preliminary data.</text>
</comment>
<dbReference type="EMBL" id="JABFAF010000013">
    <property type="protein sequence ID" value="MBA0874372.1"/>
    <property type="molecule type" value="Genomic_DNA"/>
</dbReference>
<sequence length="70" mass="7911">MAQQLGNFIGDFIDYDVVAVTRGIRKFMHIRIGAWKEFLPNKINPRIAGGRIWVGYLIESSTKEGGTNNE</sequence>
<evidence type="ECO:0000313" key="2">
    <source>
        <dbReference type="Proteomes" id="UP000593576"/>
    </source>
</evidence>
<dbReference type="OrthoDB" id="1935089at2759"/>
<protein>
    <submittedName>
        <fullName evidence="1">Uncharacterized protein</fullName>
    </submittedName>
</protein>
<reference evidence="1 2" key="1">
    <citation type="journal article" date="2019" name="Genome Biol. Evol.">
        <title>Insights into the evolution of the New World diploid cottons (Gossypium, subgenus Houzingenia) based on genome sequencing.</title>
        <authorList>
            <person name="Grover C.E."/>
            <person name="Arick M.A. 2nd"/>
            <person name="Thrash A."/>
            <person name="Conover J.L."/>
            <person name="Sanders W.S."/>
            <person name="Peterson D.G."/>
            <person name="Frelichowski J.E."/>
            <person name="Scheffler J.A."/>
            <person name="Scheffler B.E."/>
            <person name="Wendel J.F."/>
        </authorList>
    </citation>
    <scope>NUCLEOTIDE SEQUENCE [LARGE SCALE GENOMIC DNA]</scope>
    <source>
        <strain evidence="1">1</strain>
        <tissue evidence="1">Leaf</tissue>
    </source>
</reference>
<keyword evidence="2" id="KW-1185">Reference proteome</keyword>
<proteinExistence type="predicted"/>
<dbReference type="Proteomes" id="UP000593576">
    <property type="component" value="Unassembled WGS sequence"/>
</dbReference>
<gene>
    <name evidence="1" type="ORF">Goshw_015693</name>
</gene>